<protein>
    <submittedName>
        <fullName evidence="1">Uncharacterized protein</fullName>
    </submittedName>
</protein>
<evidence type="ECO:0000313" key="2">
    <source>
        <dbReference type="Proteomes" id="UP000439903"/>
    </source>
</evidence>
<dbReference type="AlphaFoldDB" id="A0A8H4AZ13"/>
<dbReference type="Proteomes" id="UP000439903">
    <property type="component" value="Unassembled WGS sequence"/>
</dbReference>
<gene>
    <name evidence="1" type="ORF">F8M41_001615</name>
</gene>
<dbReference type="EMBL" id="WTPW01000114">
    <property type="protein sequence ID" value="KAF0546074.1"/>
    <property type="molecule type" value="Genomic_DNA"/>
</dbReference>
<reference evidence="1 2" key="1">
    <citation type="journal article" date="2019" name="Environ. Microbiol.">
        <title>At the nexus of three kingdoms: the genome of the mycorrhizal fungus Gigaspora margarita provides insights into plant, endobacterial and fungal interactions.</title>
        <authorList>
            <person name="Venice F."/>
            <person name="Ghignone S."/>
            <person name="Salvioli di Fossalunga A."/>
            <person name="Amselem J."/>
            <person name="Novero M."/>
            <person name="Xianan X."/>
            <person name="Sedzielewska Toro K."/>
            <person name="Morin E."/>
            <person name="Lipzen A."/>
            <person name="Grigoriev I.V."/>
            <person name="Henrissat B."/>
            <person name="Martin F.M."/>
            <person name="Bonfante P."/>
        </authorList>
    </citation>
    <scope>NUCLEOTIDE SEQUENCE [LARGE SCALE GENOMIC DNA]</scope>
    <source>
        <strain evidence="1 2">BEG34</strain>
    </source>
</reference>
<evidence type="ECO:0000313" key="1">
    <source>
        <dbReference type="EMBL" id="KAF0546074.1"/>
    </source>
</evidence>
<sequence length="110" mass="12432">MILCHLDNHVQLGYIFAAHISPLLKVEVPQDHSLCCFLSKKHFTRVEDMRAGPAALLVVALNVKTCSGPNFSFLELLNSPIIPHQRAFTFCVQFLQVFSNLIIVKLLFPR</sequence>
<organism evidence="1 2">
    <name type="scientific">Gigaspora margarita</name>
    <dbReference type="NCBI Taxonomy" id="4874"/>
    <lineage>
        <taxon>Eukaryota</taxon>
        <taxon>Fungi</taxon>
        <taxon>Fungi incertae sedis</taxon>
        <taxon>Mucoromycota</taxon>
        <taxon>Glomeromycotina</taxon>
        <taxon>Glomeromycetes</taxon>
        <taxon>Diversisporales</taxon>
        <taxon>Gigasporaceae</taxon>
        <taxon>Gigaspora</taxon>
    </lineage>
</organism>
<comment type="caution">
    <text evidence="1">The sequence shown here is derived from an EMBL/GenBank/DDBJ whole genome shotgun (WGS) entry which is preliminary data.</text>
</comment>
<accession>A0A8H4AZ13</accession>
<name>A0A8H4AZ13_GIGMA</name>
<keyword evidence="2" id="KW-1185">Reference proteome</keyword>
<proteinExistence type="predicted"/>